<feature type="compositionally biased region" description="Polar residues" evidence="1">
    <location>
        <begin position="13"/>
        <end position="31"/>
    </location>
</feature>
<comment type="caution">
    <text evidence="2">The sequence shown here is derived from an EMBL/GenBank/DDBJ whole genome shotgun (WGS) entry which is preliminary data.</text>
</comment>
<evidence type="ECO:0000313" key="2">
    <source>
        <dbReference type="EMBL" id="OGG06187.1"/>
    </source>
</evidence>
<gene>
    <name evidence="2" type="ORF">A2872_04430</name>
</gene>
<sequence>MPDQESLTWEQLIAGSSASPSENEPTLLSTGETKKMKRSPRISLGKIVAQMSHEQETGSDTFAALIGTICHQVIEIAVAHYKAYQCEPWCQQSLESVFISASSKKMKQIKTAIKSAVLDEPTEDGILLDLAVLSQFTPAAKKYERAQQRKITKREEKQGSRFMFTVQELIPEIDHERVSRVCRPAILSLTTNPQIIEGVLHIEEKAIIPTFLQKTVATLFDFRNKGVVIDLKSFNPKKVEQAKLKIITFANAWMANVIDSGFVATSDLYGLGTEDQVLIHIARHTAEQITLSPGRYGVVLSFNKDNPSGQVTEIELDQRTIKLLTSDFNRAIQKLTGI</sequence>
<reference evidence="2 3" key="1">
    <citation type="journal article" date="2016" name="Nat. Commun.">
        <title>Thousands of microbial genomes shed light on interconnected biogeochemical processes in an aquifer system.</title>
        <authorList>
            <person name="Anantharaman K."/>
            <person name="Brown C.T."/>
            <person name="Hug L.A."/>
            <person name="Sharon I."/>
            <person name="Castelle C.J."/>
            <person name="Probst A.J."/>
            <person name="Thomas B.C."/>
            <person name="Singh A."/>
            <person name="Wilkins M.J."/>
            <person name="Karaoz U."/>
            <person name="Brodie E.L."/>
            <person name="Williams K.H."/>
            <person name="Hubbard S.S."/>
            <person name="Banfield J.F."/>
        </authorList>
    </citation>
    <scope>NUCLEOTIDE SEQUENCE [LARGE SCALE GENOMIC DNA]</scope>
</reference>
<accession>A0A1F5Z1X2</accession>
<evidence type="ECO:0000256" key="1">
    <source>
        <dbReference type="SAM" id="MobiDB-lite"/>
    </source>
</evidence>
<evidence type="ECO:0000313" key="3">
    <source>
        <dbReference type="Proteomes" id="UP000178681"/>
    </source>
</evidence>
<organism evidence="2 3">
    <name type="scientific">Candidatus Gottesmanbacteria bacterium RIFCSPHIGHO2_01_FULL_42_12</name>
    <dbReference type="NCBI Taxonomy" id="1798377"/>
    <lineage>
        <taxon>Bacteria</taxon>
        <taxon>Candidatus Gottesmaniibacteriota</taxon>
    </lineage>
</organism>
<protein>
    <submittedName>
        <fullName evidence="2">Uncharacterized protein</fullName>
    </submittedName>
</protein>
<name>A0A1F5Z1X2_9BACT</name>
<dbReference type="AlphaFoldDB" id="A0A1F5Z1X2"/>
<dbReference type="Proteomes" id="UP000178681">
    <property type="component" value="Unassembled WGS sequence"/>
</dbReference>
<proteinExistence type="predicted"/>
<dbReference type="EMBL" id="MFJG01000025">
    <property type="protein sequence ID" value="OGG06187.1"/>
    <property type="molecule type" value="Genomic_DNA"/>
</dbReference>
<feature type="region of interest" description="Disordered" evidence="1">
    <location>
        <begin position="13"/>
        <end position="35"/>
    </location>
</feature>